<gene>
    <name evidence="2" type="ORF">SAMN05444001_10346</name>
</gene>
<protein>
    <submittedName>
        <fullName evidence="2">Ribosomal protein S18 acetylase RimI</fullName>
    </submittedName>
</protein>
<dbReference type="EMBL" id="FNVS01000003">
    <property type="protein sequence ID" value="SEF59314.1"/>
    <property type="molecule type" value="Genomic_DNA"/>
</dbReference>
<keyword evidence="3" id="KW-1185">Reference proteome</keyword>
<dbReference type="GO" id="GO:0005840">
    <property type="term" value="C:ribosome"/>
    <property type="evidence" value="ECO:0007669"/>
    <property type="project" value="UniProtKB-KW"/>
</dbReference>
<organism evidence="2 3">
    <name type="scientific">Parabacteroides chinchillae</name>
    <dbReference type="NCBI Taxonomy" id="871327"/>
    <lineage>
        <taxon>Bacteria</taxon>
        <taxon>Pseudomonadati</taxon>
        <taxon>Bacteroidota</taxon>
        <taxon>Bacteroidia</taxon>
        <taxon>Bacteroidales</taxon>
        <taxon>Tannerellaceae</taxon>
        <taxon>Parabacteroides</taxon>
    </lineage>
</organism>
<evidence type="ECO:0000313" key="2">
    <source>
        <dbReference type="EMBL" id="SEF59314.1"/>
    </source>
</evidence>
<feature type="domain" description="N-acetyltransferase" evidence="1">
    <location>
        <begin position="10"/>
        <end position="158"/>
    </location>
</feature>
<dbReference type="InterPro" id="IPR000182">
    <property type="entry name" value="GNAT_dom"/>
</dbReference>
<sequence length="181" mass="21090">MDVDQVIVCEFVEDFKNPVLNQVEKTYNDSFPEGERRAFSLIRDLVKDNSNFHVFAVYREDVYVGFITAWTFDGFTYIEHFAIDEAARNGGIGGKVLGRFLSEIKTPVVLEVELPTEEMSRRRIGFYERLGFKLDNHVYFQPPYRQGESFIEMRLMTHGDIDLGKSFELVKNNIHKQVYGQ</sequence>
<keyword evidence="2" id="KW-0687">Ribonucleoprotein</keyword>
<dbReference type="InterPro" id="IPR016181">
    <property type="entry name" value="Acyl_CoA_acyltransferase"/>
</dbReference>
<evidence type="ECO:0000259" key="1">
    <source>
        <dbReference type="PROSITE" id="PS51186"/>
    </source>
</evidence>
<proteinExistence type="predicted"/>
<dbReference type="RefSeq" id="WP_099464304.1">
    <property type="nucleotide sequence ID" value="NZ_FNVS01000003.1"/>
</dbReference>
<dbReference type="SUPFAM" id="SSF55729">
    <property type="entry name" value="Acyl-CoA N-acyltransferases (Nat)"/>
    <property type="match status" value="1"/>
</dbReference>
<reference evidence="2 3" key="1">
    <citation type="submission" date="2016-10" db="EMBL/GenBank/DDBJ databases">
        <authorList>
            <person name="Varghese N."/>
            <person name="Submissions S."/>
        </authorList>
    </citation>
    <scope>NUCLEOTIDE SEQUENCE [LARGE SCALE GENOMIC DNA]</scope>
    <source>
        <strain evidence="2 3">DSM 29073</strain>
    </source>
</reference>
<evidence type="ECO:0000313" key="3">
    <source>
        <dbReference type="Proteomes" id="UP000236725"/>
    </source>
</evidence>
<dbReference type="Pfam" id="PF00583">
    <property type="entry name" value="Acetyltransf_1"/>
    <property type="match status" value="1"/>
</dbReference>
<dbReference type="GO" id="GO:0016747">
    <property type="term" value="F:acyltransferase activity, transferring groups other than amino-acyl groups"/>
    <property type="evidence" value="ECO:0007669"/>
    <property type="project" value="InterPro"/>
</dbReference>
<dbReference type="CDD" id="cd04301">
    <property type="entry name" value="NAT_SF"/>
    <property type="match status" value="1"/>
</dbReference>
<name>A0A8G2F9T6_9BACT</name>
<dbReference type="AlphaFoldDB" id="A0A8G2F9T6"/>
<dbReference type="Gene3D" id="3.40.630.30">
    <property type="match status" value="1"/>
</dbReference>
<accession>A0A8G2F9T6</accession>
<comment type="caution">
    <text evidence="2">The sequence shown here is derived from an EMBL/GenBank/DDBJ whole genome shotgun (WGS) entry which is preliminary data.</text>
</comment>
<dbReference type="Proteomes" id="UP000236725">
    <property type="component" value="Unassembled WGS sequence"/>
</dbReference>
<keyword evidence="2" id="KW-0689">Ribosomal protein</keyword>
<dbReference type="PROSITE" id="PS51186">
    <property type="entry name" value="GNAT"/>
    <property type="match status" value="1"/>
</dbReference>